<feature type="transmembrane region" description="Helical" evidence="7">
    <location>
        <begin position="90"/>
        <end position="110"/>
    </location>
</feature>
<evidence type="ECO:0000313" key="8">
    <source>
        <dbReference type="Ensembl" id="ENSPCOP00000027334.1"/>
    </source>
</evidence>
<comment type="subcellular location">
    <subcellularLocation>
        <location evidence="1">Membrane</location>
        <topology evidence="1">Multi-pass membrane protein</topology>
    </subcellularLocation>
</comment>
<accession>A0A2K6GM92</accession>
<feature type="transmembrane region" description="Helical" evidence="7">
    <location>
        <begin position="130"/>
        <end position="149"/>
    </location>
</feature>
<reference evidence="8" key="2">
    <citation type="submission" date="2025-09" db="UniProtKB">
        <authorList>
            <consortium name="Ensembl"/>
        </authorList>
    </citation>
    <scope>IDENTIFICATION</scope>
</reference>
<dbReference type="PANTHER" id="PTHR23320">
    <property type="entry name" value="MEMBRANE-SPANNING 4-DOMAINS SUBFAMILY A MS4A -RELATED"/>
    <property type="match status" value="1"/>
</dbReference>
<dbReference type="Proteomes" id="UP000233160">
    <property type="component" value="Unassembled WGS sequence"/>
</dbReference>
<comment type="similarity">
    <text evidence="2">Belongs to the MS4A family.</text>
</comment>
<evidence type="ECO:0000256" key="3">
    <source>
        <dbReference type="ARBA" id="ARBA00022692"/>
    </source>
</evidence>
<evidence type="ECO:0000313" key="9">
    <source>
        <dbReference type="Proteomes" id="UP000233160"/>
    </source>
</evidence>
<feature type="transmembrane region" description="Helical" evidence="7">
    <location>
        <begin position="161"/>
        <end position="180"/>
    </location>
</feature>
<keyword evidence="5 7" id="KW-0472">Membrane</keyword>
<reference evidence="8" key="1">
    <citation type="submission" date="2025-08" db="UniProtKB">
        <authorList>
            <consortium name="Ensembl"/>
        </authorList>
    </citation>
    <scope>IDENTIFICATION</scope>
</reference>
<keyword evidence="3 7" id="KW-0812">Transmembrane</keyword>
<protein>
    <submittedName>
        <fullName evidence="8">Membrane spanning 4-domains A12</fullName>
    </submittedName>
</protein>
<dbReference type="STRING" id="379532.ENSPCOP00000027334"/>
<dbReference type="Ensembl" id="ENSPCOT00000038144.1">
    <property type="protein sequence ID" value="ENSPCOP00000027334.1"/>
    <property type="gene ID" value="ENSPCOG00000026146.1"/>
</dbReference>
<evidence type="ECO:0000256" key="4">
    <source>
        <dbReference type="ARBA" id="ARBA00022989"/>
    </source>
</evidence>
<keyword evidence="9" id="KW-1185">Reference proteome</keyword>
<evidence type="ECO:0000256" key="6">
    <source>
        <dbReference type="SAM" id="MobiDB-lite"/>
    </source>
</evidence>
<dbReference type="PANTHER" id="PTHR23320:SF72">
    <property type="entry name" value="MEMBRANE-SPANNING 4-DOMAINS SUBFAMILY A MEMBER 12"/>
    <property type="match status" value="1"/>
</dbReference>
<dbReference type="Pfam" id="PF04103">
    <property type="entry name" value="CD20"/>
    <property type="match status" value="1"/>
</dbReference>
<gene>
    <name evidence="8" type="primary">MS4A12</name>
</gene>
<evidence type="ECO:0000256" key="5">
    <source>
        <dbReference type="ARBA" id="ARBA00023136"/>
    </source>
</evidence>
<dbReference type="OMA" id="YWMVLSG"/>
<dbReference type="GO" id="GO:0005886">
    <property type="term" value="C:plasma membrane"/>
    <property type="evidence" value="ECO:0007669"/>
    <property type="project" value="TreeGrafter"/>
</dbReference>
<feature type="transmembrane region" description="Helical" evidence="7">
    <location>
        <begin position="200"/>
        <end position="223"/>
    </location>
</feature>
<keyword evidence="4 7" id="KW-1133">Transmembrane helix</keyword>
<dbReference type="InterPro" id="IPR007237">
    <property type="entry name" value="CD20-like"/>
</dbReference>
<name>A0A2K6GM92_PROCO</name>
<proteinExistence type="inferred from homology"/>
<dbReference type="GeneTree" id="ENSGT00940000162443"/>
<feature type="region of interest" description="Disordered" evidence="6">
    <location>
        <begin position="248"/>
        <end position="269"/>
    </location>
</feature>
<feature type="compositionally biased region" description="Polar residues" evidence="6">
    <location>
        <begin position="31"/>
        <end position="49"/>
    </location>
</feature>
<evidence type="ECO:0000256" key="1">
    <source>
        <dbReference type="ARBA" id="ARBA00004141"/>
    </source>
</evidence>
<evidence type="ECO:0000256" key="2">
    <source>
        <dbReference type="ARBA" id="ARBA00009565"/>
    </source>
</evidence>
<dbReference type="InterPro" id="IPR030417">
    <property type="entry name" value="MS4A"/>
</dbReference>
<organism evidence="8 9">
    <name type="scientific">Propithecus coquereli</name>
    <name type="common">Coquerel's sifaka</name>
    <name type="synonym">Propithecus verreauxi coquereli</name>
    <dbReference type="NCBI Taxonomy" id="379532"/>
    <lineage>
        <taxon>Eukaryota</taxon>
        <taxon>Metazoa</taxon>
        <taxon>Chordata</taxon>
        <taxon>Craniata</taxon>
        <taxon>Vertebrata</taxon>
        <taxon>Euteleostomi</taxon>
        <taxon>Mammalia</taxon>
        <taxon>Eutheria</taxon>
        <taxon>Euarchontoglires</taxon>
        <taxon>Primates</taxon>
        <taxon>Strepsirrhini</taxon>
        <taxon>Lemuriformes</taxon>
        <taxon>Indriidae</taxon>
        <taxon>Propithecus</taxon>
    </lineage>
</organism>
<sequence length="269" mass="28489">TMSSKPTSHPGVHETTPNPYPASSFVAPRFQQPQPLGSIDQGNQAQSGQPPLITSPGAFAGSQLGQGNTQMTNPSMGTVATNFMEEAKTLGAIQIVIGLMQIGFGIILGLLSATDGQYWGFGSTTFIGGYPFWGGLCFIVSGSLSVSATKEFSSCLIKSSLGMNIVSCIFALVGIILLLVDMCINSVIYQTYWTVVSGKGISAMLMIFSLLEFCIACATAHFAQQIISSTSRAILVIPAPTVYANNPFPPESSSTPPRYDGYPPYAPRY</sequence>
<dbReference type="AlphaFoldDB" id="A0A2K6GM92"/>
<evidence type="ECO:0000256" key="7">
    <source>
        <dbReference type="SAM" id="Phobius"/>
    </source>
</evidence>
<feature type="region of interest" description="Disordered" evidence="6">
    <location>
        <begin position="1"/>
        <end position="59"/>
    </location>
</feature>
<dbReference type="GO" id="GO:0007166">
    <property type="term" value="P:cell surface receptor signaling pathway"/>
    <property type="evidence" value="ECO:0007669"/>
    <property type="project" value="TreeGrafter"/>
</dbReference>